<evidence type="ECO:0000313" key="2">
    <source>
        <dbReference type="EMBL" id="XBJ29969.1"/>
    </source>
</evidence>
<name>A0AAU7EAL8_9BACT</name>
<dbReference type="InterPro" id="IPR036291">
    <property type="entry name" value="NAD(P)-bd_dom_sf"/>
</dbReference>
<dbReference type="Gene3D" id="3.40.50.720">
    <property type="entry name" value="NAD(P)-binding Rossmann-like Domain"/>
    <property type="match status" value="1"/>
</dbReference>
<dbReference type="SMART" id="SM00881">
    <property type="entry name" value="CoA_binding"/>
    <property type="match status" value="1"/>
</dbReference>
<dbReference type="RefSeq" id="WP_134239101.1">
    <property type="nucleotide sequence ID" value="NZ_CP155620.1"/>
</dbReference>
<dbReference type="InterPro" id="IPR003781">
    <property type="entry name" value="CoA-bd"/>
</dbReference>
<reference evidence="2" key="1">
    <citation type="submission" date="2024-05" db="EMBL/GenBank/DDBJ databases">
        <title>Campylobacter coli isolated from environmental waters in Slovenia.</title>
        <authorList>
            <person name="Zautner A.E."/>
            <person name="Bunk B."/>
            <person name="Riedel T."/>
            <person name="Sproeer C."/>
        </authorList>
    </citation>
    <scope>NUCLEOTIDE SEQUENCE</scope>
    <source>
        <strain evidence="2">CCS1377</strain>
    </source>
</reference>
<proteinExistence type="predicted"/>
<protein>
    <submittedName>
        <fullName evidence="2">CoA-binding protein</fullName>
    </submittedName>
</protein>
<dbReference type="SUPFAM" id="SSF51735">
    <property type="entry name" value="NAD(P)-binding Rossmann-fold domains"/>
    <property type="match status" value="1"/>
</dbReference>
<feature type="domain" description="CoA-binding" evidence="1">
    <location>
        <begin position="21"/>
        <end position="114"/>
    </location>
</feature>
<accession>A0AAU7EAL8</accession>
<gene>
    <name evidence="2" type="ORF">AAH949_03815</name>
</gene>
<dbReference type="Pfam" id="PF13380">
    <property type="entry name" value="CoA_binding_2"/>
    <property type="match status" value="1"/>
</dbReference>
<sequence>MQSCEIKFNDKQTTKQIKNILEHTKNIAIVGLSPDENKASHFVAKNLQKAGFKIYPIYPSCDEILGEKVYRNLDEISDTIDTVVMFRKAEFAQILFPIILKKNIKNFWLQVGIINDEIKTLCMQNHINFMQDRCIWVEFEKLNKDKQ</sequence>
<dbReference type="EMBL" id="CP155620">
    <property type="protein sequence ID" value="XBJ29969.1"/>
    <property type="molecule type" value="Genomic_DNA"/>
</dbReference>
<dbReference type="AlphaFoldDB" id="A0AAU7EAL8"/>
<dbReference type="PANTHER" id="PTHR33303:SF2">
    <property type="entry name" value="COA-BINDING DOMAIN-CONTAINING PROTEIN"/>
    <property type="match status" value="1"/>
</dbReference>
<organism evidence="2">
    <name type="scientific">Campylobacter sp. CCS1377</name>
    <dbReference type="NCBI Taxonomy" id="3158229"/>
    <lineage>
        <taxon>Bacteria</taxon>
        <taxon>Pseudomonadati</taxon>
        <taxon>Campylobacterota</taxon>
        <taxon>Epsilonproteobacteria</taxon>
        <taxon>Campylobacterales</taxon>
        <taxon>Campylobacteraceae</taxon>
        <taxon>Campylobacter</taxon>
    </lineage>
</organism>
<evidence type="ECO:0000259" key="1">
    <source>
        <dbReference type="SMART" id="SM00881"/>
    </source>
</evidence>
<dbReference type="PANTHER" id="PTHR33303">
    <property type="entry name" value="CYTOPLASMIC PROTEIN-RELATED"/>
    <property type="match status" value="1"/>
</dbReference>